<dbReference type="InterPro" id="IPR050577">
    <property type="entry name" value="MAPR/NEUFC/NENF-like"/>
</dbReference>
<dbReference type="OrthoDB" id="10257697at2759"/>
<evidence type="ECO:0000259" key="3">
    <source>
        <dbReference type="SMART" id="SM01117"/>
    </source>
</evidence>
<reference evidence="4" key="1">
    <citation type="submission" date="2022-01" db="EMBL/GenBank/DDBJ databases">
        <authorList>
            <person name="King R."/>
        </authorList>
    </citation>
    <scope>NUCLEOTIDE SEQUENCE</scope>
</reference>
<accession>A0A9P0HKL6</accession>
<protein>
    <recommendedName>
        <fullName evidence="3">Cytochrome b5 heme-binding domain-containing protein</fullName>
    </recommendedName>
</protein>
<dbReference type="SUPFAM" id="SSF55856">
    <property type="entry name" value="Cytochrome b5-like heme/steroid binding domain"/>
    <property type="match status" value="1"/>
</dbReference>
<dbReference type="PANTHER" id="PTHR10281">
    <property type="entry name" value="MEMBRANE-ASSOCIATED PROGESTERONE RECEPTOR COMPONENT-RELATED"/>
    <property type="match status" value="1"/>
</dbReference>
<feature type="chain" id="PRO_5040415212" description="Cytochrome b5 heme-binding domain-containing protein" evidence="2">
    <location>
        <begin position="19"/>
        <end position="283"/>
    </location>
</feature>
<dbReference type="PANTHER" id="PTHR10281:SF4">
    <property type="entry name" value="NEUFERRICIN"/>
    <property type="match status" value="1"/>
</dbReference>
<dbReference type="Proteomes" id="UP001152798">
    <property type="component" value="Chromosome 5"/>
</dbReference>
<keyword evidence="5" id="KW-1185">Reference proteome</keyword>
<dbReference type="SMART" id="SM01117">
    <property type="entry name" value="Cyt-b5"/>
    <property type="match status" value="1"/>
</dbReference>
<dbReference type="Pfam" id="PF00173">
    <property type="entry name" value="Cyt-b5"/>
    <property type="match status" value="1"/>
</dbReference>
<sequence length="283" mass="32206">MGCPKFLSVLLTILIVIASYIFYQPGTSVPGLLEATEFWNNFVAHFRTVDQLVPKDDSNNNSVDQNSELLFTVNELKQFSGEKSDKIYLSILGKVFDVTEGKKYYGIGEGYHGFAGRDASKAFITGDFTEQGLIDDISDLTLNELSDLKEWVLKYEKDYIYKGKLIGRFYDKNGEPTKYLKDIENKLPLLYAQKKNDEFYKINYPPCNAEWTPSTGSRVWCSHLSGGIKRDWIGFPRKFHQPGSGVTRCACVNLRSEESKNLGNFEVYENCDPYAVSCYLKQS</sequence>
<dbReference type="EMBL" id="OV725081">
    <property type="protein sequence ID" value="CAH1403462.1"/>
    <property type="molecule type" value="Genomic_DNA"/>
</dbReference>
<evidence type="ECO:0000313" key="5">
    <source>
        <dbReference type="Proteomes" id="UP001152798"/>
    </source>
</evidence>
<dbReference type="AlphaFoldDB" id="A0A9P0HKL6"/>
<dbReference type="InterPro" id="IPR036400">
    <property type="entry name" value="Cyt_B5-like_heme/steroid_sf"/>
</dbReference>
<feature type="domain" description="Cytochrome b5 heme-binding" evidence="3">
    <location>
        <begin position="71"/>
        <end position="166"/>
    </location>
</feature>
<dbReference type="GO" id="GO:0012505">
    <property type="term" value="C:endomembrane system"/>
    <property type="evidence" value="ECO:0007669"/>
    <property type="project" value="TreeGrafter"/>
</dbReference>
<evidence type="ECO:0000256" key="2">
    <source>
        <dbReference type="SAM" id="SignalP"/>
    </source>
</evidence>
<organism evidence="4 5">
    <name type="scientific">Nezara viridula</name>
    <name type="common">Southern green stink bug</name>
    <name type="synonym">Cimex viridulus</name>
    <dbReference type="NCBI Taxonomy" id="85310"/>
    <lineage>
        <taxon>Eukaryota</taxon>
        <taxon>Metazoa</taxon>
        <taxon>Ecdysozoa</taxon>
        <taxon>Arthropoda</taxon>
        <taxon>Hexapoda</taxon>
        <taxon>Insecta</taxon>
        <taxon>Pterygota</taxon>
        <taxon>Neoptera</taxon>
        <taxon>Paraneoptera</taxon>
        <taxon>Hemiptera</taxon>
        <taxon>Heteroptera</taxon>
        <taxon>Panheteroptera</taxon>
        <taxon>Pentatomomorpha</taxon>
        <taxon>Pentatomoidea</taxon>
        <taxon>Pentatomidae</taxon>
        <taxon>Pentatominae</taxon>
        <taxon>Nezara</taxon>
    </lineage>
</organism>
<evidence type="ECO:0000256" key="1">
    <source>
        <dbReference type="ARBA" id="ARBA00038357"/>
    </source>
</evidence>
<dbReference type="GO" id="GO:0016020">
    <property type="term" value="C:membrane"/>
    <property type="evidence" value="ECO:0007669"/>
    <property type="project" value="TreeGrafter"/>
</dbReference>
<keyword evidence="2" id="KW-0732">Signal</keyword>
<dbReference type="Gene3D" id="3.10.120.10">
    <property type="entry name" value="Cytochrome b5-like heme/steroid binding domain"/>
    <property type="match status" value="1"/>
</dbReference>
<name>A0A9P0HKL6_NEZVI</name>
<dbReference type="InterPro" id="IPR001199">
    <property type="entry name" value="Cyt_B5-like_heme/steroid-bd"/>
</dbReference>
<gene>
    <name evidence="4" type="ORF">NEZAVI_LOCUS12069</name>
</gene>
<proteinExistence type="inferred from homology"/>
<evidence type="ECO:0000313" key="4">
    <source>
        <dbReference type="EMBL" id="CAH1403462.1"/>
    </source>
</evidence>
<feature type="signal peptide" evidence="2">
    <location>
        <begin position="1"/>
        <end position="18"/>
    </location>
</feature>
<comment type="similarity">
    <text evidence="1">Belongs to the cytochrome b5 family. MAPR subfamily.</text>
</comment>